<reference evidence="1 2" key="1">
    <citation type="submission" date="2012-11" db="EMBL/GenBank/DDBJ databases">
        <authorList>
            <person name="Huguet-Tapia J.C."/>
            <person name="Durkin A.S."/>
            <person name="Pettis G.S."/>
            <person name="Badger J.H."/>
        </authorList>
    </citation>
    <scope>NUCLEOTIDE SEQUENCE [LARGE SCALE GENOMIC DNA]</scope>
    <source>
        <strain evidence="1 2">91-03</strain>
    </source>
</reference>
<dbReference type="OrthoDB" id="9886738at2"/>
<dbReference type="RefSeq" id="WP_009326100.1">
    <property type="nucleotide sequence ID" value="NZ_AEJC01000426.1"/>
</dbReference>
<evidence type="ECO:0000313" key="1">
    <source>
        <dbReference type="EMBL" id="EKX63528.1"/>
    </source>
</evidence>
<gene>
    <name evidence="1" type="ORF">STRIP9103_04701</name>
</gene>
<organism evidence="1 2">
    <name type="scientific">Streptomyces ipomoeae 91-03</name>
    <dbReference type="NCBI Taxonomy" id="698759"/>
    <lineage>
        <taxon>Bacteria</taxon>
        <taxon>Bacillati</taxon>
        <taxon>Actinomycetota</taxon>
        <taxon>Actinomycetes</taxon>
        <taxon>Kitasatosporales</taxon>
        <taxon>Streptomycetaceae</taxon>
        <taxon>Streptomyces</taxon>
    </lineage>
</organism>
<name>L1KT14_9ACTN</name>
<dbReference type="Proteomes" id="UP000010411">
    <property type="component" value="Unassembled WGS sequence"/>
</dbReference>
<evidence type="ECO:0000313" key="2">
    <source>
        <dbReference type="Proteomes" id="UP000010411"/>
    </source>
</evidence>
<keyword evidence="2" id="KW-1185">Reference proteome</keyword>
<dbReference type="PATRIC" id="fig|698759.3.peg.5802"/>
<protein>
    <submittedName>
        <fullName evidence="1">Uncharacterized protein</fullName>
    </submittedName>
</protein>
<dbReference type="AlphaFoldDB" id="L1KT14"/>
<proteinExistence type="predicted"/>
<sequence>MGLNIEITWDGPVTIGLLEQFISQAKAAGATSDTTVEEITHEQDPEITLGWRVPATGAVGPPREVVMPHRLMWNIHSMLDQIGSGDGDVRGLQAEINDLDSGLWEALMKHVGQ</sequence>
<dbReference type="EMBL" id="AEJC01000426">
    <property type="protein sequence ID" value="EKX63528.1"/>
    <property type="molecule type" value="Genomic_DNA"/>
</dbReference>
<accession>L1KT14</accession>
<comment type="caution">
    <text evidence="1">The sequence shown here is derived from an EMBL/GenBank/DDBJ whole genome shotgun (WGS) entry which is preliminary data.</text>
</comment>